<feature type="transmembrane region" description="Helical" evidence="5">
    <location>
        <begin position="143"/>
        <end position="171"/>
    </location>
</feature>
<sequence>MWFRKLAAFIKRDFQTEKSYRLAFVMRFATVFFTVATFFFIAKLFGKNISPVLKDYGGDYFSFVLIGLAFSAFLTVGLNSFSRSISTAQAQGTLEAILVTPTRLIGIVLYSSIWSFLFTSITAITYLVLGSVVFGADFTKANFLGALVILGLTILLFSGIGVLSASFIMVFKKGDPVNWLFSSASSLVGGAFFPIAVLPVWLQKISYLFPLFYALKAMRQALLLGYSFKALSSDILILTLMTAVILPLSILIFSYAVKQAKIDGSLGTY</sequence>
<feature type="transmembrane region" description="Helical" evidence="5">
    <location>
        <begin position="116"/>
        <end position="136"/>
    </location>
</feature>
<proteinExistence type="predicted"/>
<dbReference type="GO" id="GO:0043190">
    <property type="term" value="C:ATP-binding cassette (ABC) transporter complex"/>
    <property type="evidence" value="ECO:0007669"/>
    <property type="project" value="InterPro"/>
</dbReference>
<dbReference type="InterPro" id="IPR013525">
    <property type="entry name" value="ABC2_TM"/>
</dbReference>
<dbReference type="GO" id="GO:0140359">
    <property type="term" value="F:ABC-type transporter activity"/>
    <property type="evidence" value="ECO:0007669"/>
    <property type="project" value="InterPro"/>
</dbReference>
<feature type="domain" description="ABC transmembrane type-2" evidence="6">
    <location>
        <begin position="29"/>
        <end position="256"/>
    </location>
</feature>
<dbReference type="PRINTS" id="PR00164">
    <property type="entry name" value="ABC2TRNSPORT"/>
</dbReference>
<accession>A0A0F9LFU3</accession>
<organism evidence="7">
    <name type="scientific">marine sediment metagenome</name>
    <dbReference type="NCBI Taxonomy" id="412755"/>
    <lineage>
        <taxon>unclassified sequences</taxon>
        <taxon>metagenomes</taxon>
        <taxon>ecological metagenomes</taxon>
    </lineage>
</organism>
<dbReference type="EMBL" id="LAZR01007313">
    <property type="protein sequence ID" value="KKM86071.1"/>
    <property type="molecule type" value="Genomic_DNA"/>
</dbReference>
<evidence type="ECO:0000256" key="2">
    <source>
        <dbReference type="ARBA" id="ARBA00022692"/>
    </source>
</evidence>
<reference evidence="7" key="1">
    <citation type="journal article" date="2015" name="Nature">
        <title>Complex archaea that bridge the gap between prokaryotes and eukaryotes.</title>
        <authorList>
            <person name="Spang A."/>
            <person name="Saw J.H."/>
            <person name="Jorgensen S.L."/>
            <person name="Zaremba-Niedzwiedzka K."/>
            <person name="Martijn J."/>
            <person name="Lind A.E."/>
            <person name="van Eijk R."/>
            <person name="Schleper C."/>
            <person name="Guy L."/>
            <person name="Ettema T.J."/>
        </authorList>
    </citation>
    <scope>NUCLEOTIDE SEQUENCE</scope>
</reference>
<evidence type="ECO:0000256" key="1">
    <source>
        <dbReference type="ARBA" id="ARBA00004141"/>
    </source>
</evidence>
<feature type="transmembrane region" description="Helical" evidence="5">
    <location>
        <begin position="61"/>
        <end position="81"/>
    </location>
</feature>
<feature type="transmembrane region" description="Helical" evidence="5">
    <location>
        <begin position="191"/>
        <end position="215"/>
    </location>
</feature>
<dbReference type="InterPro" id="IPR000412">
    <property type="entry name" value="ABC_2_transport"/>
</dbReference>
<gene>
    <name evidence="7" type="ORF">LCGC14_1282690</name>
</gene>
<dbReference type="PIRSF" id="PIRSF006648">
    <property type="entry name" value="DrrB"/>
    <property type="match status" value="1"/>
</dbReference>
<feature type="transmembrane region" description="Helical" evidence="5">
    <location>
        <begin position="235"/>
        <end position="257"/>
    </location>
</feature>
<evidence type="ECO:0000256" key="5">
    <source>
        <dbReference type="SAM" id="Phobius"/>
    </source>
</evidence>
<dbReference type="Pfam" id="PF01061">
    <property type="entry name" value="ABC2_membrane"/>
    <property type="match status" value="1"/>
</dbReference>
<name>A0A0F9LFU3_9ZZZZ</name>
<evidence type="ECO:0000259" key="6">
    <source>
        <dbReference type="PROSITE" id="PS51012"/>
    </source>
</evidence>
<keyword evidence="2 5" id="KW-0812">Transmembrane</keyword>
<dbReference type="AlphaFoldDB" id="A0A0F9LFU3"/>
<keyword evidence="3 5" id="KW-1133">Transmembrane helix</keyword>
<dbReference type="PROSITE" id="PS51012">
    <property type="entry name" value="ABC_TM2"/>
    <property type="match status" value="1"/>
</dbReference>
<dbReference type="InterPro" id="IPR051784">
    <property type="entry name" value="Nod_factor_ABC_transporter"/>
</dbReference>
<feature type="transmembrane region" description="Helical" evidence="5">
    <location>
        <begin position="20"/>
        <end position="41"/>
    </location>
</feature>
<protein>
    <recommendedName>
        <fullName evidence="6">ABC transmembrane type-2 domain-containing protein</fullName>
    </recommendedName>
</protein>
<evidence type="ECO:0000256" key="3">
    <source>
        <dbReference type="ARBA" id="ARBA00022989"/>
    </source>
</evidence>
<dbReference type="PANTHER" id="PTHR43229:SF2">
    <property type="entry name" value="NODULATION PROTEIN J"/>
    <property type="match status" value="1"/>
</dbReference>
<keyword evidence="4 5" id="KW-0472">Membrane</keyword>
<dbReference type="PANTHER" id="PTHR43229">
    <property type="entry name" value="NODULATION PROTEIN J"/>
    <property type="match status" value="1"/>
</dbReference>
<evidence type="ECO:0000313" key="7">
    <source>
        <dbReference type="EMBL" id="KKM86071.1"/>
    </source>
</evidence>
<dbReference type="InterPro" id="IPR047817">
    <property type="entry name" value="ABC2_TM_bact-type"/>
</dbReference>
<comment type="caution">
    <text evidence="7">The sequence shown here is derived from an EMBL/GenBank/DDBJ whole genome shotgun (WGS) entry which is preliminary data.</text>
</comment>
<evidence type="ECO:0000256" key="4">
    <source>
        <dbReference type="ARBA" id="ARBA00023136"/>
    </source>
</evidence>
<comment type="subcellular location">
    <subcellularLocation>
        <location evidence="1">Membrane</location>
        <topology evidence="1">Multi-pass membrane protein</topology>
    </subcellularLocation>
</comment>